<sequence length="209" mass="23844">MSTKEIGIRTQSIIDGVDKWLIVYVGILIIGSVAYALSPFARHEILRWFYWLTAGIAWLGVYVVAESASIFLTAIIKGVSYAEAEEIDKVNREIKEAKAEQRYAEESAIMAQDAAVREEQSRNNTIGLNTGTSAGFFVSVKQVFRLVFWISKTVFLMMLIPVFIVIYLIHKDFSEIKETIKRNIDLLEEKFLNLKQKFARQKVPANNEE</sequence>
<evidence type="ECO:0000256" key="2">
    <source>
        <dbReference type="SAM" id="Phobius"/>
    </source>
</evidence>
<feature type="coiled-coil region" evidence="1">
    <location>
        <begin position="170"/>
        <end position="197"/>
    </location>
</feature>
<proteinExistence type="predicted"/>
<evidence type="ECO:0000256" key="1">
    <source>
        <dbReference type="SAM" id="Coils"/>
    </source>
</evidence>
<evidence type="ECO:0000313" key="4">
    <source>
        <dbReference type="Proteomes" id="UP000006431"/>
    </source>
</evidence>
<evidence type="ECO:0000313" key="3">
    <source>
        <dbReference type="EMBL" id="EHP30533.1"/>
    </source>
</evidence>
<feature type="transmembrane region" description="Helical" evidence="2">
    <location>
        <begin position="49"/>
        <end position="76"/>
    </location>
</feature>
<keyword evidence="2" id="KW-0472">Membrane</keyword>
<protein>
    <submittedName>
        <fullName evidence="3">Uncharacterized protein</fullName>
    </submittedName>
</protein>
<name>B6BJ18_SULGG</name>
<keyword evidence="2" id="KW-1133">Transmembrane helix</keyword>
<dbReference type="Proteomes" id="UP000006431">
    <property type="component" value="Unassembled WGS sequence"/>
</dbReference>
<feature type="transmembrane region" description="Helical" evidence="2">
    <location>
        <begin position="146"/>
        <end position="169"/>
    </location>
</feature>
<dbReference type="RefSeq" id="WP_008335715.1">
    <property type="nucleotide sequence ID" value="NZ_AFRZ01000001.1"/>
</dbReference>
<dbReference type="STRING" id="929558.SMGD1_2010"/>
<feature type="coiled-coil region" evidence="1">
    <location>
        <begin position="80"/>
        <end position="107"/>
    </location>
</feature>
<comment type="caution">
    <text evidence="3">The sequence shown here is derived from an EMBL/GenBank/DDBJ whole genome shotgun (WGS) entry which is preliminary data.</text>
</comment>
<accession>B6BJ18</accession>
<dbReference type="PATRIC" id="fig|929558.5.peg.2001"/>
<keyword evidence="4" id="KW-1185">Reference proteome</keyword>
<organism evidence="3 4">
    <name type="scientific">Sulfurimonas gotlandica (strain DSM 19862 / JCM 16533 / GD1)</name>
    <dbReference type="NCBI Taxonomy" id="929558"/>
    <lineage>
        <taxon>Bacteria</taxon>
        <taxon>Pseudomonadati</taxon>
        <taxon>Campylobacterota</taxon>
        <taxon>Epsilonproteobacteria</taxon>
        <taxon>Campylobacterales</taxon>
        <taxon>Sulfurimonadaceae</taxon>
        <taxon>Sulfurimonas</taxon>
    </lineage>
</organism>
<dbReference type="HOGENOM" id="CLU_1314840_0_0_7"/>
<keyword evidence="2" id="KW-0812">Transmembrane</keyword>
<feature type="transmembrane region" description="Helical" evidence="2">
    <location>
        <begin position="20"/>
        <end position="37"/>
    </location>
</feature>
<dbReference type="EMBL" id="AFRZ01000001">
    <property type="protein sequence ID" value="EHP30533.1"/>
    <property type="molecule type" value="Genomic_DNA"/>
</dbReference>
<accession>H1FWV7</accession>
<dbReference type="AlphaFoldDB" id="B6BJ18"/>
<keyword evidence="1" id="KW-0175">Coiled coil</keyword>
<reference evidence="3 4" key="1">
    <citation type="journal article" date="2012" name="Proc. Natl. Acad. Sci. U.S.A.">
        <title>Genome and physiology of a model Epsilonproteobacterium responsible for sulfide detoxification in marine oxygen depletion zones.</title>
        <authorList>
            <person name="Grote J."/>
            <person name="Schott T."/>
            <person name="Bruckner C.G."/>
            <person name="Glockner F.O."/>
            <person name="Jost G."/>
            <person name="Teeling H."/>
            <person name="Labrenz M."/>
            <person name="Jurgens K."/>
        </authorList>
    </citation>
    <scope>NUCLEOTIDE SEQUENCE [LARGE SCALE GENOMIC DNA]</scope>
    <source>
        <strain evidence="3 4">GD1</strain>
    </source>
</reference>
<gene>
    <name evidence="3" type="ORF">SMGD1_2010</name>
</gene>